<dbReference type="SUPFAM" id="SSF88723">
    <property type="entry name" value="PIN domain-like"/>
    <property type="match status" value="1"/>
</dbReference>
<evidence type="ECO:0000256" key="4">
    <source>
        <dbReference type="ARBA" id="ARBA00022723"/>
    </source>
</evidence>
<keyword evidence="10" id="KW-1185">Reference proteome</keyword>
<dbReference type="InterPro" id="IPR029060">
    <property type="entry name" value="PIN-like_dom_sf"/>
</dbReference>
<keyword evidence="5" id="KW-0378">Hydrolase</keyword>
<dbReference type="PANTHER" id="PTHR33653">
    <property type="entry name" value="RIBONUCLEASE VAPC2"/>
    <property type="match status" value="1"/>
</dbReference>
<reference evidence="9 10" key="1">
    <citation type="journal article" date="2013" name="J. Microbiol.">
        <title>Mucilaginibacter ginsenosidivorax sp. nov., with ginsenoside converting activity isolated from sediment.</title>
        <authorList>
            <person name="Kim J.K."/>
            <person name="Choi T.E."/>
            <person name="Liu Q.M."/>
            <person name="Park H.Y."/>
            <person name="Yi T.H."/>
            <person name="Yoon M.H."/>
            <person name="Kim S.C."/>
            <person name="Im W.T."/>
        </authorList>
    </citation>
    <scope>NUCLEOTIDE SEQUENCE [LARGE SCALE GENOMIC DNA]</scope>
    <source>
        <strain evidence="9 10">KHI28</strain>
    </source>
</reference>
<dbReference type="EMBL" id="CP042437">
    <property type="protein sequence ID" value="QEC75799.1"/>
    <property type="molecule type" value="Genomic_DNA"/>
</dbReference>
<comment type="cofactor">
    <cofactor evidence="1">
        <name>Mg(2+)</name>
        <dbReference type="ChEBI" id="CHEBI:18420"/>
    </cofactor>
</comment>
<protein>
    <submittedName>
        <fullName evidence="9">Type II toxin-antitoxin system VapC family toxin</fullName>
    </submittedName>
</protein>
<evidence type="ECO:0000256" key="1">
    <source>
        <dbReference type="ARBA" id="ARBA00001946"/>
    </source>
</evidence>
<evidence type="ECO:0000256" key="5">
    <source>
        <dbReference type="ARBA" id="ARBA00022801"/>
    </source>
</evidence>
<evidence type="ECO:0000313" key="9">
    <source>
        <dbReference type="EMBL" id="QEC75799.1"/>
    </source>
</evidence>
<dbReference type="KEGG" id="mgk:FSB76_07480"/>
<dbReference type="InterPro" id="IPR050556">
    <property type="entry name" value="Type_II_TA_system_RNase"/>
</dbReference>
<evidence type="ECO:0000256" key="6">
    <source>
        <dbReference type="ARBA" id="ARBA00022842"/>
    </source>
</evidence>
<keyword evidence="6" id="KW-0460">Magnesium</keyword>
<evidence type="ECO:0000256" key="3">
    <source>
        <dbReference type="ARBA" id="ARBA00022722"/>
    </source>
</evidence>
<comment type="similarity">
    <text evidence="7">Belongs to the PINc/VapC protein family.</text>
</comment>
<sequence>MISLIDSNILIYSFLTEYQYLREIITNEFSCISEISRVEILGFHGLKKDDEKYFLDIFDVITIIAPSTEIFDCAIQIRKSHRLKLGDSIIAATALVNGLNLYTRNVSDFDKVTGLKCVNPIK</sequence>
<evidence type="ECO:0000256" key="2">
    <source>
        <dbReference type="ARBA" id="ARBA00022649"/>
    </source>
</evidence>
<keyword evidence="3" id="KW-0540">Nuclease</keyword>
<evidence type="ECO:0000256" key="7">
    <source>
        <dbReference type="ARBA" id="ARBA00038093"/>
    </source>
</evidence>
<evidence type="ECO:0000313" key="10">
    <source>
        <dbReference type="Proteomes" id="UP000321362"/>
    </source>
</evidence>
<organism evidence="9 10">
    <name type="scientific">Mucilaginibacter ginsenosidivorax</name>
    <dbReference type="NCBI Taxonomy" id="862126"/>
    <lineage>
        <taxon>Bacteria</taxon>
        <taxon>Pseudomonadati</taxon>
        <taxon>Bacteroidota</taxon>
        <taxon>Sphingobacteriia</taxon>
        <taxon>Sphingobacteriales</taxon>
        <taxon>Sphingobacteriaceae</taxon>
        <taxon>Mucilaginibacter</taxon>
    </lineage>
</organism>
<dbReference type="GO" id="GO:0004518">
    <property type="term" value="F:nuclease activity"/>
    <property type="evidence" value="ECO:0007669"/>
    <property type="project" value="UniProtKB-KW"/>
</dbReference>
<keyword evidence="4" id="KW-0479">Metal-binding</keyword>
<dbReference type="Proteomes" id="UP000321362">
    <property type="component" value="Chromosome"/>
</dbReference>
<keyword evidence="2" id="KW-1277">Toxin-antitoxin system</keyword>
<gene>
    <name evidence="9" type="ORF">FSB76_07480</name>
</gene>
<evidence type="ECO:0000259" key="8">
    <source>
        <dbReference type="Pfam" id="PF01850"/>
    </source>
</evidence>
<dbReference type="PANTHER" id="PTHR33653:SF1">
    <property type="entry name" value="RIBONUCLEASE VAPC2"/>
    <property type="match status" value="1"/>
</dbReference>
<dbReference type="GO" id="GO:0016787">
    <property type="term" value="F:hydrolase activity"/>
    <property type="evidence" value="ECO:0007669"/>
    <property type="project" value="UniProtKB-KW"/>
</dbReference>
<dbReference type="RefSeq" id="WP_147052986.1">
    <property type="nucleotide sequence ID" value="NZ_CP042437.1"/>
</dbReference>
<name>A0A5B8VWH4_9SPHI</name>
<dbReference type="GO" id="GO:0046872">
    <property type="term" value="F:metal ion binding"/>
    <property type="evidence" value="ECO:0007669"/>
    <property type="project" value="UniProtKB-KW"/>
</dbReference>
<proteinExistence type="inferred from homology"/>
<dbReference type="OrthoDB" id="676982at2"/>
<dbReference type="CDD" id="cd18738">
    <property type="entry name" value="PIN_VapC4-5_FitB-like"/>
    <property type="match status" value="1"/>
</dbReference>
<accession>A0A5B8VWH4</accession>
<dbReference type="AlphaFoldDB" id="A0A5B8VWH4"/>
<dbReference type="Gene3D" id="3.40.50.1010">
    <property type="entry name" value="5'-nuclease"/>
    <property type="match status" value="1"/>
</dbReference>
<dbReference type="InterPro" id="IPR002716">
    <property type="entry name" value="PIN_dom"/>
</dbReference>
<feature type="domain" description="PIN" evidence="8">
    <location>
        <begin position="4"/>
        <end position="112"/>
    </location>
</feature>
<dbReference type="Pfam" id="PF01850">
    <property type="entry name" value="PIN"/>
    <property type="match status" value="1"/>
</dbReference>